<reference evidence="1 3" key="1">
    <citation type="submission" date="2016-04" db="EMBL/GenBank/DDBJ databases">
        <title>Complete genome sequencing and analysis of CBMB27, Methylobacterium phyllosphaerae isolated from leaf tissues of rice (Oryza sativa L.).</title>
        <authorList>
            <person name="Lee Y."/>
            <person name="Hwangbo K."/>
            <person name="Chung H."/>
            <person name="Yoo J."/>
            <person name="Kim K.Y."/>
            <person name="Sa T.M."/>
            <person name="Um Y."/>
            <person name="Madhaiyan M."/>
        </authorList>
    </citation>
    <scope>NUCLEOTIDE SEQUENCE [LARGE SCALE GENOMIC DNA]</scope>
    <source>
        <strain evidence="1 3">CBMB27</strain>
    </source>
</reference>
<evidence type="ECO:0000313" key="4">
    <source>
        <dbReference type="Proteomes" id="UP000199140"/>
    </source>
</evidence>
<sequence length="354" mass="38071">MPAMTTALTPDIAARFAAVALGHVAREYPNKPGHVLAGPADARTPAALHPAFHGSYDWHSCVHGTWLLARVLRLYPDGPQAPAIRARLDAQLTPETVAGECAYFAAPTARGFERPYGWGWLLKLADELSALPERRWSEALAPLAGMIAQRFRDFLPVAVYPVRVGTHFNTAFALRLAADYAEGAGDAGLTALLRDTAERWYGADTDCPAWGEPGGDDFLSSALIEAECMRRLLPPARFAPWFDRFLPDLPASRPATLFRPASVTDRSDGKIAHLDGLNLSRAWCFRALAAALGADDPRRPLLGAAAEDHLAAGLPHVTGDYMGEHWLATFAVLALEAGPDGDPGGGPDDLLRET</sequence>
<keyword evidence="3" id="KW-1185">Reference proteome</keyword>
<dbReference type="EMBL" id="CP015367">
    <property type="protein sequence ID" value="APT33198.1"/>
    <property type="molecule type" value="Genomic_DNA"/>
</dbReference>
<dbReference type="Pfam" id="PF11199">
    <property type="entry name" value="DUF2891"/>
    <property type="match status" value="1"/>
</dbReference>
<dbReference type="KEGG" id="mphy:MCBMB27_03907"/>
<dbReference type="Proteomes" id="UP000199140">
    <property type="component" value="Unassembled WGS sequence"/>
</dbReference>
<evidence type="ECO:0000313" key="1">
    <source>
        <dbReference type="EMBL" id="APT33198.1"/>
    </source>
</evidence>
<proteinExistence type="predicted"/>
<gene>
    <name evidence="1" type="ORF">MCBMB27_03907</name>
    <name evidence="2" type="ORF">SAMN05192567_11730</name>
</gene>
<reference evidence="2 4" key="2">
    <citation type="submission" date="2016-10" db="EMBL/GenBank/DDBJ databases">
        <authorList>
            <person name="Varghese N."/>
            <person name="Submissions S."/>
        </authorList>
    </citation>
    <scope>NUCLEOTIDE SEQUENCE [LARGE SCALE GENOMIC DNA]</scope>
    <source>
        <strain evidence="2 4">CBMB27</strain>
    </source>
</reference>
<protein>
    <recommendedName>
        <fullName evidence="5">DUF2891 domain-containing protein</fullName>
    </recommendedName>
</protein>
<name>A0AAE8HU69_9HYPH</name>
<evidence type="ECO:0008006" key="5">
    <source>
        <dbReference type="Google" id="ProtNLM"/>
    </source>
</evidence>
<dbReference type="Proteomes" id="UP000185487">
    <property type="component" value="Chromosome"/>
</dbReference>
<dbReference type="EMBL" id="FOPK01000017">
    <property type="protein sequence ID" value="SFH22947.1"/>
    <property type="molecule type" value="Genomic_DNA"/>
</dbReference>
<dbReference type="AlphaFoldDB" id="A0AAE8HU69"/>
<accession>A0AAE8HU69</accession>
<dbReference type="InterPro" id="IPR021365">
    <property type="entry name" value="DUF2891"/>
</dbReference>
<organism evidence="2 4">
    <name type="scientific">Methylobacterium phyllosphaerae</name>
    <dbReference type="NCBI Taxonomy" id="418223"/>
    <lineage>
        <taxon>Bacteria</taxon>
        <taxon>Pseudomonadati</taxon>
        <taxon>Pseudomonadota</taxon>
        <taxon>Alphaproteobacteria</taxon>
        <taxon>Hyphomicrobiales</taxon>
        <taxon>Methylobacteriaceae</taxon>
        <taxon>Methylobacterium</taxon>
    </lineage>
</organism>
<evidence type="ECO:0000313" key="3">
    <source>
        <dbReference type="Proteomes" id="UP000185487"/>
    </source>
</evidence>
<evidence type="ECO:0000313" key="2">
    <source>
        <dbReference type="EMBL" id="SFH22947.1"/>
    </source>
</evidence>